<keyword evidence="3" id="KW-1185">Reference proteome</keyword>
<dbReference type="InterPro" id="IPR001279">
    <property type="entry name" value="Metallo-B-lactamas"/>
</dbReference>
<proteinExistence type="predicted"/>
<protein>
    <submittedName>
        <fullName evidence="2">Zn-dependent hydrolase, glyoxylase</fullName>
    </submittedName>
</protein>
<dbReference type="SMART" id="SM00849">
    <property type="entry name" value="Lactamase_B"/>
    <property type="match status" value="1"/>
</dbReference>
<reference evidence="3" key="2">
    <citation type="submission" date="2015-05" db="EMBL/GenBank/DDBJ databases">
        <title>Complete genome sequence of Corynebacterium uterequi DSM 45634, isolated from the uterus of a maiden mare.</title>
        <authorList>
            <person name="Ruckert C."/>
            <person name="Albersmeier A."/>
            <person name="Winkler A."/>
            <person name="Tauch A."/>
        </authorList>
    </citation>
    <scope>NUCLEOTIDE SEQUENCE [LARGE SCALE GENOMIC DNA]</scope>
    <source>
        <strain evidence="3">DSM 45634</strain>
    </source>
</reference>
<dbReference type="CDD" id="cd06262">
    <property type="entry name" value="metallo-hydrolase-like_MBL-fold"/>
    <property type="match status" value="1"/>
</dbReference>
<dbReference type="OrthoDB" id="2971563at2"/>
<keyword evidence="2" id="KW-0378">Hydrolase</keyword>
<dbReference type="KEGG" id="cut:CUTER_05000"/>
<dbReference type="InterPro" id="IPR051453">
    <property type="entry name" value="MBL_Glyoxalase_II"/>
</dbReference>
<dbReference type="InterPro" id="IPR036866">
    <property type="entry name" value="RibonucZ/Hydroxyglut_hydro"/>
</dbReference>
<dbReference type="PATRIC" id="fig|1072256.5.peg.989"/>
<accession>A0A0G3HC88</accession>
<reference evidence="2 3" key="1">
    <citation type="journal article" date="2015" name="Genome Announc.">
        <title>Virulence Factor Genes Detected in the Complete Genome Sequence of Corynebacterium uterequi DSM 45634, Isolated from the Uterus of a Maiden Mare.</title>
        <authorList>
            <person name="Ruckert C."/>
            <person name="Kriete M."/>
            <person name="Jaenicke S."/>
            <person name="Winkler A."/>
            <person name="Tauch A."/>
        </authorList>
    </citation>
    <scope>NUCLEOTIDE SEQUENCE [LARGE SCALE GENOMIC DNA]</scope>
    <source>
        <strain evidence="2 3">DSM 45634</strain>
    </source>
</reference>
<feature type="domain" description="Metallo-beta-lactamase" evidence="1">
    <location>
        <begin position="18"/>
        <end position="181"/>
    </location>
</feature>
<dbReference type="PANTHER" id="PTHR46233">
    <property type="entry name" value="HYDROXYACYLGLUTATHIONE HYDROLASE GLOC"/>
    <property type="match status" value="1"/>
</dbReference>
<dbReference type="Gene3D" id="3.60.15.10">
    <property type="entry name" value="Ribonuclease Z/Hydroxyacylglutathione hydrolase-like"/>
    <property type="match status" value="1"/>
</dbReference>
<gene>
    <name evidence="2" type="ORF">CUTER_05000</name>
</gene>
<dbReference type="GO" id="GO:0016787">
    <property type="term" value="F:hydrolase activity"/>
    <property type="evidence" value="ECO:0007669"/>
    <property type="project" value="UniProtKB-KW"/>
</dbReference>
<dbReference type="Pfam" id="PF00753">
    <property type="entry name" value="Lactamase_B"/>
    <property type="match status" value="1"/>
</dbReference>
<dbReference type="RefSeq" id="WP_047259486.1">
    <property type="nucleotide sequence ID" value="NZ_CP011546.1"/>
</dbReference>
<name>A0A0G3HC88_9CORY</name>
<dbReference type="Proteomes" id="UP000035548">
    <property type="component" value="Chromosome"/>
</dbReference>
<evidence type="ECO:0000313" key="3">
    <source>
        <dbReference type="Proteomes" id="UP000035548"/>
    </source>
</evidence>
<dbReference type="PANTHER" id="PTHR46233:SF1">
    <property type="entry name" value="CONSERVED PROTEIN"/>
    <property type="match status" value="1"/>
</dbReference>
<dbReference type="EMBL" id="CP011546">
    <property type="protein sequence ID" value="AKK11001.1"/>
    <property type="molecule type" value="Genomic_DNA"/>
</dbReference>
<dbReference type="STRING" id="1072256.CUTER_05000"/>
<evidence type="ECO:0000259" key="1">
    <source>
        <dbReference type="SMART" id="SM00849"/>
    </source>
</evidence>
<dbReference type="SUPFAM" id="SSF56281">
    <property type="entry name" value="Metallo-hydrolase/oxidoreductase"/>
    <property type="match status" value="1"/>
</dbReference>
<sequence length="202" mass="22017">MTAHEELQLAQISVSEMDNNVYLLHDQHEGLLIDAADDADAILALAERTGVTITMVLTTHRHSDHVRALPEVLDRTGAIHIASFLDTPALPAPVDVQLDQGDIVEFAGHELPAFVLRGHTPGGAGLAVRMGGIPHLFVGDSLFPGGLGKTASEGDFVRLFTDVTERLFDVYRDESVVHPGHGESTTLGAQRPHLDEWLQRRW</sequence>
<organism evidence="2 3">
    <name type="scientific">Corynebacterium uterequi</name>
    <dbReference type="NCBI Taxonomy" id="1072256"/>
    <lineage>
        <taxon>Bacteria</taxon>
        <taxon>Bacillati</taxon>
        <taxon>Actinomycetota</taxon>
        <taxon>Actinomycetes</taxon>
        <taxon>Mycobacteriales</taxon>
        <taxon>Corynebacteriaceae</taxon>
        <taxon>Corynebacterium</taxon>
    </lineage>
</organism>
<evidence type="ECO:0000313" key="2">
    <source>
        <dbReference type="EMBL" id="AKK11001.1"/>
    </source>
</evidence>
<dbReference type="AlphaFoldDB" id="A0A0G3HC88"/>